<organism evidence="1 2">
    <name type="scientific">Phytophthora megakarya</name>
    <dbReference type="NCBI Taxonomy" id="4795"/>
    <lineage>
        <taxon>Eukaryota</taxon>
        <taxon>Sar</taxon>
        <taxon>Stramenopiles</taxon>
        <taxon>Oomycota</taxon>
        <taxon>Peronosporomycetes</taxon>
        <taxon>Peronosporales</taxon>
        <taxon>Peronosporaceae</taxon>
        <taxon>Phytophthora</taxon>
    </lineage>
</organism>
<gene>
    <name evidence="1" type="ORF">PHMEG_00020494</name>
</gene>
<dbReference type="AlphaFoldDB" id="A0A225VNM6"/>
<dbReference type="GO" id="GO:0008233">
    <property type="term" value="F:peptidase activity"/>
    <property type="evidence" value="ECO:0007669"/>
    <property type="project" value="UniProtKB-KW"/>
</dbReference>
<keyword evidence="2" id="KW-1185">Reference proteome</keyword>
<keyword evidence="1" id="KW-0645">Protease</keyword>
<name>A0A225VNM6_9STRA</name>
<dbReference type="Proteomes" id="UP000198211">
    <property type="component" value="Unassembled WGS sequence"/>
</dbReference>
<evidence type="ECO:0000313" key="1">
    <source>
        <dbReference type="EMBL" id="OWZ07151.1"/>
    </source>
</evidence>
<sequence>MSVFAYVAKRSRDAVRRCTATLKDNTCESKMVRTALERAPRVSAIRFTDYYARETPLSAIDLQPGERCGYCKHYALGKWYKQANIYEKLNNRKAVQLLDTGTEVSILDTTFAREVGFQIDAGVTQECVGIGAKTYVTVGTTRVKSRWRGTWCTTLGRRPRWPERDLRDELHGVRIDTADGTACLQDEIRIKMIGR</sequence>
<accession>A0A225VNM6</accession>
<comment type="caution">
    <text evidence="1">The sequence shown here is derived from an EMBL/GenBank/DDBJ whole genome shotgun (WGS) entry which is preliminary data.</text>
</comment>
<keyword evidence="1" id="KW-0378">Hydrolase</keyword>
<proteinExistence type="predicted"/>
<evidence type="ECO:0000313" key="2">
    <source>
        <dbReference type="Proteomes" id="UP000198211"/>
    </source>
</evidence>
<dbReference type="EMBL" id="NBNE01003655">
    <property type="protein sequence ID" value="OWZ07151.1"/>
    <property type="molecule type" value="Genomic_DNA"/>
</dbReference>
<reference evidence="2" key="1">
    <citation type="submission" date="2017-03" db="EMBL/GenBank/DDBJ databases">
        <title>Phytopthora megakarya and P. palmivora, two closely related causual agents of cacao black pod achieved similar genome size and gene model numbers by different mechanisms.</title>
        <authorList>
            <person name="Ali S."/>
            <person name="Shao J."/>
            <person name="Larry D.J."/>
            <person name="Kronmiller B."/>
            <person name="Shen D."/>
            <person name="Strem M.D."/>
            <person name="Melnick R.L."/>
            <person name="Guiltinan M.J."/>
            <person name="Tyler B.M."/>
            <person name="Meinhardt L.W."/>
            <person name="Bailey B.A."/>
        </authorList>
    </citation>
    <scope>NUCLEOTIDE SEQUENCE [LARGE SCALE GENOMIC DNA]</scope>
    <source>
        <strain evidence="2">zdho120</strain>
    </source>
</reference>
<dbReference type="GO" id="GO:0006508">
    <property type="term" value="P:proteolysis"/>
    <property type="evidence" value="ECO:0007669"/>
    <property type="project" value="UniProtKB-KW"/>
</dbReference>
<protein>
    <submittedName>
        <fullName evidence="1">Eukaryotic/viral aspartic protease</fullName>
    </submittedName>
</protein>
<dbReference type="OrthoDB" id="126600at2759"/>